<accession>A0ABS5TXB0</accession>
<reference evidence="2 3" key="1">
    <citation type="submission" date="2021-05" db="EMBL/GenBank/DDBJ databases">
        <title>Description of Cellulomonas sp. DKR-3 sp. nov.</title>
        <authorList>
            <person name="Dahal R.H."/>
            <person name="Chaudhary D.K."/>
        </authorList>
    </citation>
    <scope>NUCLEOTIDE SEQUENCE [LARGE SCALE GENOMIC DNA]</scope>
    <source>
        <strain evidence="2 3">DKR-3</strain>
    </source>
</reference>
<evidence type="ECO:0000313" key="3">
    <source>
        <dbReference type="Proteomes" id="UP000722125"/>
    </source>
</evidence>
<organism evidence="2 3">
    <name type="scientific">Cellulomonas fulva</name>
    <dbReference type="NCBI Taxonomy" id="2835530"/>
    <lineage>
        <taxon>Bacteria</taxon>
        <taxon>Bacillati</taxon>
        <taxon>Actinomycetota</taxon>
        <taxon>Actinomycetes</taxon>
        <taxon>Micrococcales</taxon>
        <taxon>Cellulomonadaceae</taxon>
        <taxon>Cellulomonas</taxon>
    </lineage>
</organism>
<evidence type="ECO:0000256" key="1">
    <source>
        <dbReference type="SAM" id="MobiDB-lite"/>
    </source>
</evidence>
<sequence length="114" mass="12433">MSRRQPVGPETTYTGTVPQPLDQMRLELDRTAVQQGWVVGPASTREQAVLVRGMSASSFGTTLYVQLVPDAAGTRLVFHPREAVPSLFDWGRNKRKVQRLLVALGGTLDGTRGA</sequence>
<dbReference type="EMBL" id="JAHBOH010000001">
    <property type="protein sequence ID" value="MBT0993741.1"/>
    <property type="molecule type" value="Genomic_DNA"/>
</dbReference>
<feature type="region of interest" description="Disordered" evidence="1">
    <location>
        <begin position="1"/>
        <end position="20"/>
    </location>
</feature>
<proteinExistence type="predicted"/>
<dbReference type="RefSeq" id="WP_214347813.1">
    <property type="nucleotide sequence ID" value="NZ_JAHBOH010000001.1"/>
</dbReference>
<name>A0ABS5TXB0_9CELL</name>
<comment type="caution">
    <text evidence="2">The sequence shown here is derived from an EMBL/GenBank/DDBJ whole genome shotgun (WGS) entry which is preliminary data.</text>
</comment>
<dbReference type="Proteomes" id="UP000722125">
    <property type="component" value="Unassembled WGS sequence"/>
</dbReference>
<evidence type="ECO:0008006" key="4">
    <source>
        <dbReference type="Google" id="ProtNLM"/>
    </source>
</evidence>
<protein>
    <recommendedName>
        <fullName evidence="4">DUF1499 domain-containing protein</fullName>
    </recommendedName>
</protein>
<gene>
    <name evidence="2" type="ORF">KIN34_05510</name>
</gene>
<keyword evidence="3" id="KW-1185">Reference proteome</keyword>
<evidence type="ECO:0000313" key="2">
    <source>
        <dbReference type="EMBL" id="MBT0993741.1"/>
    </source>
</evidence>